<evidence type="ECO:0000313" key="2">
    <source>
        <dbReference type="EMBL" id="CAB9522189.1"/>
    </source>
</evidence>
<dbReference type="AlphaFoldDB" id="A0A9N8ELD9"/>
<feature type="domain" description="DUF4440" evidence="1">
    <location>
        <begin position="8"/>
        <end position="119"/>
    </location>
</feature>
<sequence>MDSTKQEIQSAVQAWLQGLDNGNLDEMVKYTDDSVIICNEHTKTTVGVQALKDKYGPLIAAMNFESTCTVQELLVFGDFAFWVGRFTANAKSKVTGESLKKAEGRLVMALRKVGGTWKVFLDVDNNDETDKKAEAAA</sequence>
<evidence type="ECO:0000259" key="1">
    <source>
        <dbReference type="Pfam" id="PF14534"/>
    </source>
</evidence>
<gene>
    <name evidence="2" type="ORF">SEMRO_1276_G258560.1</name>
</gene>
<evidence type="ECO:0000313" key="3">
    <source>
        <dbReference type="Proteomes" id="UP001153069"/>
    </source>
</evidence>
<comment type="caution">
    <text evidence="2">The sequence shown here is derived from an EMBL/GenBank/DDBJ whole genome shotgun (WGS) entry which is preliminary data.</text>
</comment>
<dbReference type="EMBL" id="CAICTM010001274">
    <property type="protein sequence ID" value="CAB9522189.1"/>
    <property type="molecule type" value="Genomic_DNA"/>
</dbReference>
<dbReference type="Proteomes" id="UP001153069">
    <property type="component" value="Unassembled WGS sequence"/>
</dbReference>
<proteinExistence type="predicted"/>
<dbReference type="Pfam" id="PF14534">
    <property type="entry name" value="DUF4440"/>
    <property type="match status" value="1"/>
</dbReference>
<dbReference type="InterPro" id="IPR027843">
    <property type="entry name" value="DUF4440"/>
</dbReference>
<dbReference type="InterPro" id="IPR032710">
    <property type="entry name" value="NTF2-like_dom_sf"/>
</dbReference>
<accession>A0A9N8ELD9</accession>
<protein>
    <recommendedName>
        <fullName evidence="1">DUF4440 domain-containing protein</fullName>
    </recommendedName>
</protein>
<reference evidence="2" key="1">
    <citation type="submission" date="2020-06" db="EMBL/GenBank/DDBJ databases">
        <authorList>
            <consortium name="Plant Systems Biology data submission"/>
        </authorList>
    </citation>
    <scope>NUCLEOTIDE SEQUENCE</scope>
    <source>
        <strain evidence="2">D6</strain>
    </source>
</reference>
<dbReference type="Gene3D" id="3.10.450.50">
    <property type="match status" value="1"/>
</dbReference>
<keyword evidence="3" id="KW-1185">Reference proteome</keyword>
<dbReference type="SUPFAM" id="SSF54427">
    <property type="entry name" value="NTF2-like"/>
    <property type="match status" value="1"/>
</dbReference>
<name>A0A9N8ELD9_9STRA</name>
<organism evidence="2 3">
    <name type="scientific">Seminavis robusta</name>
    <dbReference type="NCBI Taxonomy" id="568900"/>
    <lineage>
        <taxon>Eukaryota</taxon>
        <taxon>Sar</taxon>
        <taxon>Stramenopiles</taxon>
        <taxon>Ochrophyta</taxon>
        <taxon>Bacillariophyta</taxon>
        <taxon>Bacillariophyceae</taxon>
        <taxon>Bacillariophycidae</taxon>
        <taxon>Naviculales</taxon>
        <taxon>Naviculaceae</taxon>
        <taxon>Seminavis</taxon>
    </lineage>
</organism>